<protein>
    <submittedName>
        <fullName evidence="13">Sec20-domain-containing protein</fullName>
    </submittedName>
</protein>
<dbReference type="EMBL" id="KV454408">
    <property type="protein sequence ID" value="ODQ66323.1"/>
    <property type="molecule type" value="Genomic_DNA"/>
</dbReference>
<dbReference type="GO" id="GO:0031201">
    <property type="term" value="C:SNARE complex"/>
    <property type="evidence" value="ECO:0007669"/>
    <property type="project" value="TreeGrafter"/>
</dbReference>
<keyword evidence="7" id="KW-0175">Coiled coil</keyword>
<dbReference type="PANTHER" id="PTHR12825">
    <property type="entry name" value="BNIP1-RELATED"/>
    <property type="match status" value="1"/>
</dbReference>
<dbReference type="Proteomes" id="UP000095009">
    <property type="component" value="Unassembled WGS sequence"/>
</dbReference>
<dbReference type="Pfam" id="PF03908">
    <property type="entry name" value="Sec20"/>
    <property type="match status" value="1"/>
</dbReference>
<reference evidence="13 14" key="1">
    <citation type="journal article" date="2016" name="Proc. Natl. Acad. Sci. U.S.A.">
        <title>Comparative genomics of biotechnologically important yeasts.</title>
        <authorList>
            <person name="Riley R."/>
            <person name="Haridas S."/>
            <person name="Wolfe K.H."/>
            <person name="Lopes M.R."/>
            <person name="Hittinger C.T."/>
            <person name="Goeker M."/>
            <person name="Salamov A.A."/>
            <person name="Wisecaver J.H."/>
            <person name="Long T.M."/>
            <person name="Calvey C.H."/>
            <person name="Aerts A.L."/>
            <person name="Barry K.W."/>
            <person name="Choi C."/>
            <person name="Clum A."/>
            <person name="Coughlan A.Y."/>
            <person name="Deshpande S."/>
            <person name="Douglass A.P."/>
            <person name="Hanson S.J."/>
            <person name="Klenk H.-P."/>
            <person name="LaButti K.M."/>
            <person name="Lapidus A."/>
            <person name="Lindquist E.A."/>
            <person name="Lipzen A.M."/>
            <person name="Meier-Kolthoff J.P."/>
            <person name="Ohm R.A."/>
            <person name="Otillar R.P."/>
            <person name="Pangilinan J.L."/>
            <person name="Peng Y."/>
            <person name="Rokas A."/>
            <person name="Rosa C.A."/>
            <person name="Scheuner C."/>
            <person name="Sibirny A.A."/>
            <person name="Slot J.C."/>
            <person name="Stielow J.B."/>
            <person name="Sun H."/>
            <person name="Kurtzman C.P."/>
            <person name="Blackwell M."/>
            <person name="Grigoriev I.V."/>
            <person name="Jeffries T.W."/>
        </authorList>
    </citation>
    <scope>NUCLEOTIDE SEQUENCE [LARGE SCALE GENOMIC DNA]</scope>
    <source>
        <strain evidence="13 14">DSM 6958</strain>
    </source>
</reference>
<evidence type="ECO:0000313" key="14">
    <source>
        <dbReference type="Proteomes" id="UP000095009"/>
    </source>
</evidence>
<keyword evidence="3 11" id="KW-0812">Transmembrane</keyword>
<dbReference type="STRING" id="857566.A0A1E3PLL2"/>
<evidence type="ECO:0000259" key="12">
    <source>
        <dbReference type="Pfam" id="PF03908"/>
    </source>
</evidence>
<feature type="domain" description="Sec20 C-terminal" evidence="12">
    <location>
        <begin position="172"/>
        <end position="262"/>
    </location>
</feature>
<evidence type="ECO:0000256" key="10">
    <source>
        <dbReference type="SAM" id="MobiDB-lite"/>
    </source>
</evidence>
<comment type="similarity">
    <text evidence="9">Belongs to the SEC20 family.</text>
</comment>
<evidence type="ECO:0000256" key="7">
    <source>
        <dbReference type="ARBA" id="ARBA00023054"/>
    </source>
</evidence>
<keyword evidence="6 11" id="KW-1133">Transmembrane helix</keyword>
<evidence type="ECO:0000256" key="9">
    <source>
        <dbReference type="ARBA" id="ARBA00037934"/>
    </source>
</evidence>
<dbReference type="AlphaFoldDB" id="A0A1E3PLL2"/>
<evidence type="ECO:0000256" key="3">
    <source>
        <dbReference type="ARBA" id="ARBA00022692"/>
    </source>
</evidence>
<evidence type="ECO:0000256" key="1">
    <source>
        <dbReference type="ARBA" id="ARBA00004163"/>
    </source>
</evidence>
<evidence type="ECO:0000313" key="13">
    <source>
        <dbReference type="EMBL" id="ODQ66323.1"/>
    </source>
</evidence>
<feature type="region of interest" description="Disordered" evidence="10">
    <location>
        <begin position="144"/>
        <end position="164"/>
    </location>
</feature>
<name>A0A1E3PLL2_9ASCO</name>
<feature type="compositionally biased region" description="Polar residues" evidence="10">
    <location>
        <begin position="148"/>
        <end position="161"/>
    </location>
</feature>
<feature type="transmembrane region" description="Helical" evidence="11">
    <location>
        <begin position="241"/>
        <end position="259"/>
    </location>
</feature>
<evidence type="ECO:0000256" key="6">
    <source>
        <dbReference type="ARBA" id="ARBA00022989"/>
    </source>
</evidence>
<keyword evidence="5" id="KW-0931">ER-Golgi transport</keyword>
<proteinExistence type="inferred from homology"/>
<keyword evidence="14" id="KW-1185">Reference proteome</keyword>
<dbReference type="GO" id="GO:0005484">
    <property type="term" value="F:SNAP receptor activity"/>
    <property type="evidence" value="ECO:0007669"/>
    <property type="project" value="InterPro"/>
</dbReference>
<evidence type="ECO:0000256" key="8">
    <source>
        <dbReference type="ARBA" id="ARBA00023136"/>
    </source>
</evidence>
<dbReference type="GO" id="GO:0005789">
    <property type="term" value="C:endoplasmic reticulum membrane"/>
    <property type="evidence" value="ECO:0007669"/>
    <property type="project" value="UniProtKB-SubCell"/>
</dbReference>
<organism evidence="13 14">
    <name type="scientific">Nadsonia fulvescens var. elongata DSM 6958</name>
    <dbReference type="NCBI Taxonomy" id="857566"/>
    <lineage>
        <taxon>Eukaryota</taxon>
        <taxon>Fungi</taxon>
        <taxon>Dikarya</taxon>
        <taxon>Ascomycota</taxon>
        <taxon>Saccharomycotina</taxon>
        <taxon>Dipodascomycetes</taxon>
        <taxon>Dipodascales</taxon>
        <taxon>Dipodascales incertae sedis</taxon>
        <taxon>Nadsonia</taxon>
    </lineage>
</organism>
<evidence type="ECO:0000256" key="5">
    <source>
        <dbReference type="ARBA" id="ARBA00022892"/>
    </source>
</evidence>
<dbReference type="PANTHER" id="PTHR12825:SF0">
    <property type="entry name" value="VESICLE TRANSPORT PROTEIN SEC20"/>
    <property type="match status" value="1"/>
</dbReference>
<keyword evidence="2" id="KW-0813">Transport</keyword>
<evidence type="ECO:0000256" key="11">
    <source>
        <dbReference type="SAM" id="Phobius"/>
    </source>
</evidence>
<sequence length="478" mass="53621">MSIDTINNAIISLKDHHDSVMVMINRLNQFGTFVGHDSKDQIRQELSDSIQLEFRQIDKLYKEIIIMADDLNGSRDFGANDAKSNRPGTSHHDDELIDLKVNIEKIGQEIAVSRNSFRRAQLQAKKNINLSKLKEREILQKQMLFGDNRTSQDNKSSSPYHGSNKEELILNKSKDITTVLKRMHQLAEIESLKSELTISEIKEQSQSLHNLDVKYSSFDVILKSSNYLVKQIEQADKQDKYYIYASLSFLALTVCWVIWRRVLKGPVYLLLWTFFKLLNLATWFAKPLITSSPASSHLISPLSVSTDIKTIGSSISEKTASVLLDLPDLFESLQSTIIATESSVTASASTPQTTHVQEKMASMVFNIESSITQITRDAELAISATESAKAFDQELQFKENGPNPELDSDIVYQEIDHVKIAISPEIVSTIVDHGAGEVSQLQEIKANPEDSIEAGLISTLFNDPEESIIYESMPGKPL</sequence>
<comment type="subcellular location">
    <subcellularLocation>
        <location evidence="1">Endoplasmic reticulum membrane</location>
        <topology evidence="1">Single-pass type IV membrane protein</topology>
    </subcellularLocation>
</comment>
<evidence type="ECO:0000256" key="2">
    <source>
        <dbReference type="ARBA" id="ARBA00022448"/>
    </source>
</evidence>
<keyword evidence="4" id="KW-0256">Endoplasmic reticulum</keyword>
<dbReference type="InterPro" id="IPR005606">
    <property type="entry name" value="Sec20"/>
</dbReference>
<gene>
    <name evidence="13" type="ORF">NADFUDRAFT_82179</name>
</gene>
<evidence type="ECO:0000256" key="4">
    <source>
        <dbReference type="ARBA" id="ARBA00022824"/>
    </source>
</evidence>
<keyword evidence="8 11" id="KW-0472">Membrane</keyword>
<dbReference type="OrthoDB" id="4086189at2759"/>
<dbReference type="InterPro" id="IPR056173">
    <property type="entry name" value="Sec20_C"/>
</dbReference>
<dbReference type="GO" id="GO:0006890">
    <property type="term" value="P:retrograde vesicle-mediated transport, Golgi to endoplasmic reticulum"/>
    <property type="evidence" value="ECO:0007669"/>
    <property type="project" value="InterPro"/>
</dbReference>
<accession>A0A1E3PLL2</accession>